<gene>
    <name evidence="6" type="ORF">RSO01_11360</name>
</gene>
<dbReference type="SUPFAM" id="SSF69593">
    <property type="entry name" value="Glycerol-3-phosphate (1)-acyltransferase"/>
    <property type="match status" value="1"/>
</dbReference>
<dbReference type="AlphaFoldDB" id="A0A512N4R4"/>
<keyword evidence="4" id="KW-0812">Transmembrane</keyword>
<evidence type="ECO:0000313" key="7">
    <source>
        <dbReference type="Proteomes" id="UP000321058"/>
    </source>
</evidence>
<dbReference type="CDD" id="cd07989">
    <property type="entry name" value="LPLAT_AGPAT-like"/>
    <property type="match status" value="1"/>
</dbReference>
<proteinExistence type="predicted"/>
<evidence type="ECO:0000256" key="2">
    <source>
        <dbReference type="ARBA" id="ARBA00022679"/>
    </source>
</evidence>
<dbReference type="PANTHER" id="PTHR10434">
    <property type="entry name" value="1-ACYL-SN-GLYCEROL-3-PHOSPHATE ACYLTRANSFERASE"/>
    <property type="match status" value="1"/>
</dbReference>
<accession>A0A512N4R4</accession>
<dbReference type="Proteomes" id="UP000321058">
    <property type="component" value="Unassembled WGS sequence"/>
</dbReference>
<dbReference type="RefSeq" id="WP_147147079.1">
    <property type="nucleotide sequence ID" value="NZ_BKAJ01000020.1"/>
</dbReference>
<keyword evidence="3 6" id="KW-0012">Acyltransferase</keyword>
<evidence type="ECO:0000256" key="1">
    <source>
        <dbReference type="ARBA" id="ARBA00005189"/>
    </source>
</evidence>
<sequence length="267" mass="29926">MIRSLPFNVFLYVFTLLTALVGIVLVPIPTPVVLRSLLHWWARAVVWGMRWIGGMKVEIRGRANIPARGPALLANKHHAECDGIVLAAVIPDITFVAMQELFRMPVIGAILYRVQMIRVDTCGGGKERENLARFAKRAYDSGRHIAIYPEGNLMAPGERERYRSGIYYLYRDLNLPVTPVATSLGLLWNRRDWRKKAGSCAIEFLPAIETGLDKQTFMRRLEETIETASDRLIAEFSGRPYAPSQLVLRSQGQTGIGKPITAPRAAL</sequence>
<comment type="pathway">
    <text evidence="1">Lipid metabolism.</text>
</comment>
<name>A0A512N4R4_9HYPH</name>
<dbReference type="PANTHER" id="PTHR10434:SF40">
    <property type="entry name" value="1-ACYL-SN-GLYCEROL-3-PHOSPHATE ACYLTRANSFERASE"/>
    <property type="match status" value="1"/>
</dbReference>
<evidence type="ECO:0000256" key="4">
    <source>
        <dbReference type="SAM" id="Phobius"/>
    </source>
</evidence>
<feature type="transmembrane region" description="Helical" evidence="4">
    <location>
        <begin position="7"/>
        <end position="26"/>
    </location>
</feature>
<comment type="caution">
    <text evidence="6">The sequence shown here is derived from an EMBL/GenBank/DDBJ whole genome shotgun (WGS) entry which is preliminary data.</text>
</comment>
<organism evidence="6 7">
    <name type="scientific">Reyranella soli</name>
    <dbReference type="NCBI Taxonomy" id="1230389"/>
    <lineage>
        <taxon>Bacteria</taxon>
        <taxon>Pseudomonadati</taxon>
        <taxon>Pseudomonadota</taxon>
        <taxon>Alphaproteobacteria</taxon>
        <taxon>Hyphomicrobiales</taxon>
        <taxon>Reyranellaceae</taxon>
        <taxon>Reyranella</taxon>
    </lineage>
</organism>
<dbReference type="GO" id="GO:0006654">
    <property type="term" value="P:phosphatidic acid biosynthetic process"/>
    <property type="evidence" value="ECO:0007669"/>
    <property type="project" value="TreeGrafter"/>
</dbReference>
<dbReference type="Pfam" id="PF01553">
    <property type="entry name" value="Acyltransferase"/>
    <property type="match status" value="1"/>
</dbReference>
<keyword evidence="7" id="KW-1185">Reference proteome</keyword>
<protein>
    <submittedName>
        <fullName evidence="6">1-acyl-sn-glycerol-3-phosphate acyltransferase</fullName>
    </submittedName>
</protein>
<evidence type="ECO:0000313" key="6">
    <source>
        <dbReference type="EMBL" id="GEP53970.1"/>
    </source>
</evidence>
<keyword evidence="4" id="KW-0472">Membrane</keyword>
<reference evidence="6 7" key="1">
    <citation type="submission" date="2019-07" db="EMBL/GenBank/DDBJ databases">
        <title>Whole genome shotgun sequence of Reyranella soli NBRC 108950.</title>
        <authorList>
            <person name="Hosoyama A."/>
            <person name="Uohara A."/>
            <person name="Ohji S."/>
            <person name="Ichikawa N."/>
        </authorList>
    </citation>
    <scope>NUCLEOTIDE SEQUENCE [LARGE SCALE GENOMIC DNA]</scope>
    <source>
        <strain evidence="6 7">NBRC 108950</strain>
    </source>
</reference>
<evidence type="ECO:0000256" key="3">
    <source>
        <dbReference type="ARBA" id="ARBA00023315"/>
    </source>
</evidence>
<dbReference type="SMART" id="SM00563">
    <property type="entry name" value="PlsC"/>
    <property type="match status" value="1"/>
</dbReference>
<feature type="domain" description="Phospholipid/glycerol acyltransferase" evidence="5">
    <location>
        <begin position="71"/>
        <end position="185"/>
    </location>
</feature>
<keyword evidence="4" id="KW-1133">Transmembrane helix</keyword>
<keyword evidence="2 6" id="KW-0808">Transferase</keyword>
<dbReference type="OrthoDB" id="5290997at2"/>
<dbReference type="InterPro" id="IPR002123">
    <property type="entry name" value="Plipid/glycerol_acylTrfase"/>
</dbReference>
<dbReference type="GO" id="GO:0003841">
    <property type="term" value="F:1-acylglycerol-3-phosphate O-acyltransferase activity"/>
    <property type="evidence" value="ECO:0007669"/>
    <property type="project" value="TreeGrafter"/>
</dbReference>
<evidence type="ECO:0000259" key="5">
    <source>
        <dbReference type="SMART" id="SM00563"/>
    </source>
</evidence>
<dbReference type="EMBL" id="BKAJ01000020">
    <property type="protein sequence ID" value="GEP53970.1"/>
    <property type="molecule type" value="Genomic_DNA"/>
</dbReference>